<dbReference type="eggNOG" id="ENOG502S2E4">
    <property type="taxonomic scope" value="Eukaryota"/>
</dbReference>
<dbReference type="SUPFAM" id="SSF50685">
    <property type="entry name" value="Barwin-like endoglucanases"/>
    <property type="match status" value="1"/>
</dbReference>
<keyword evidence="5" id="KW-1185">Reference proteome</keyword>
<dbReference type="Gene3D" id="2.40.40.10">
    <property type="entry name" value="RlpA-like domain"/>
    <property type="match status" value="1"/>
</dbReference>
<feature type="region of interest" description="Disordered" evidence="2">
    <location>
        <begin position="263"/>
        <end position="285"/>
    </location>
</feature>
<evidence type="ECO:0000256" key="2">
    <source>
        <dbReference type="SAM" id="MobiDB-lite"/>
    </source>
</evidence>
<feature type="chain" id="PRO_5005548352" description="RlpA-like protein double-psi beta-barrel domain-containing protein" evidence="3">
    <location>
        <begin position="24"/>
        <end position="350"/>
    </location>
</feature>
<reference evidence="4 5" key="1">
    <citation type="submission" date="2009-11" db="EMBL/GenBank/DDBJ databases">
        <title>Annotation of Allomyces macrogynus ATCC 38327.</title>
        <authorList>
            <consortium name="The Broad Institute Genome Sequencing Platform"/>
            <person name="Russ C."/>
            <person name="Cuomo C."/>
            <person name="Burger G."/>
            <person name="Gray M.W."/>
            <person name="Holland P.W.H."/>
            <person name="King N."/>
            <person name="Lang F.B.F."/>
            <person name="Roger A.J."/>
            <person name="Ruiz-Trillo I."/>
            <person name="Young S.K."/>
            <person name="Zeng Q."/>
            <person name="Gargeya S."/>
            <person name="Fitzgerald M."/>
            <person name="Haas B."/>
            <person name="Abouelleil A."/>
            <person name="Alvarado L."/>
            <person name="Arachchi H.M."/>
            <person name="Berlin A."/>
            <person name="Chapman S.B."/>
            <person name="Gearin G."/>
            <person name="Goldberg J."/>
            <person name="Griggs A."/>
            <person name="Gujja S."/>
            <person name="Hansen M."/>
            <person name="Heiman D."/>
            <person name="Howarth C."/>
            <person name="Larimer J."/>
            <person name="Lui A."/>
            <person name="MacDonald P.J.P."/>
            <person name="McCowen C."/>
            <person name="Montmayeur A."/>
            <person name="Murphy C."/>
            <person name="Neiman D."/>
            <person name="Pearson M."/>
            <person name="Priest M."/>
            <person name="Roberts A."/>
            <person name="Saif S."/>
            <person name="Shea T."/>
            <person name="Sisk P."/>
            <person name="Stolte C."/>
            <person name="Sykes S."/>
            <person name="Wortman J."/>
            <person name="Nusbaum C."/>
            <person name="Birren B."/>
        </authorList>
    </citation>
    <scope>NUCLEOTIDE SEQUENCE [LARGE SCALE GENOMIC DNA]</scope>
    <source>
        <strain evidence="4 5">ATCC 38327</strain>
    </source>
</reference>
<feature type="compositionally biased region" description="Basic and acidic residues" evidence="2">
    <location>
        <begin position="239"/>
        <end position="250"/>
    </location>
</feature>
<evidence type="ECO:0000256" key="1">
    <source>
        <dbReference type="ARBA" id="ARBA00022729"/>
    </source>
</evidence>
<evidence type="ECO:0000256" key="3">
    <source>
        <dbReference type="SAM" id="SignalP"/>
    </source>
</evidence>
<dbReference type="AlphaFoldDB" id="A0A0L0SV64"/>
<evidence type="ECO:0000313" key="5">
    <source>
        <dbReference type="Proteomes" id="UP000054350"/>
    </source>
</evidence>
<evidence type="ECO:0008006" key="6">
    <source>
        <dbReference type="Google" id="ProtNLM"/>
    </source>
</evidence>
<dbReference type="OrthoDB" id="406505at2759"/>
<evidence type="ECO:0000313" key="4">
    <source>
        <dbReference type="EMBL" id="KNE66234.1"/>
    </source>
</evidence>
<dbReference type="EMBL" id="GG745349">
    <property type="protein sequence ID" value="KNE66234.1"/>
    <property type="molecule type" value="Genomic_DNA"/>
</dbReference>
<dbReference type="PANTHER" id="PTHR31836">
    <property type="match status" value="1"/>
</dbReference>
<feature type="compositionally biased region" description="Low complexity" evidence="2">
    <location>
        <begin position="263"/>
        <end position="277"/>
    </location>
</feature>
<dbReference type="VEuPathDB" id="FungiDB:AMAG_10473"/>
<dbReference type="InterPro" id="IPR051477">
    <property type="entry name" value="Expansin_CellWall"/>
</dbReference>
<accession>A0A0L0SV64</accession>
<sequence>MNHPLVLILAACLLAALTSTVTAAPRAPVFGEARVASWSPRPSGLLAKREDGDATFYDAGLGACGATNSDADPIVALAAGLFGSKPGSSPFCGKCLSVTAGGKTLVLKVTDKCPGCKGGSLDMTKTFFEKFFPLDKGRGPISWVEAGGCECLGDSPDCKGTAGKKATVNPVLTDSTTSEAASAAAAAAAAAADLAKANVGSPVTISASTASSSSSSSSSAASTTSTKPKADVQQADAQNGKKQDAAKSADDATNKVIAAVTSPAANANTNNHDATPAYGNPTVNVNVNQGGNSASVPAAAAQNNQGVDVHVTQVQDQQQSIESLSNGANQKWTQLLMQRAIDAARSLLRR</sequence>
<feature type="signal peptide" evidence="3">
    <location>
        <begin position="1"/>
        <end position="23"/>
    </location>
</feature>
<organism evidence="4 5">
    <name type="scientific">Allomyces macrogynus (strain ATCC 38327)</name>
    <name type="common">Allomyces javanicus var. macrogynus</name>
    <dbReference type="NCBI Taxonomy" id="578462"/>
    <lineage>
        <taxon>Eukaryota</taxon>
        <taxon>Fungi</taxon>
        <taxon>Fungi incertae sedis</taxon>
        <taxon>Blastocladiomycota</taxon>
        <taxon>Blastocladiomycetes</taxon>
        <taxon>Blastocladiales</taxon>
        <taxon>Blastocladiaceae</taxon>
        <taxon>Allomyces</taxon>
    </lineage>
</organism>
<feature type="region of interest" description="Disordered" evidence="2">
    <location>
        <begin position="205"/>
        <end position="250"/>
    </location>
</feature>
<proteinExistence type="predicted"/>
<name>A0A0L0SV64_ALLM3</name>
<feature type="compositionally biased region" description="Low complexity" evidence="2">
    <location>
        <begin position="206"/>
        <end position="226"/>
    </location>
</feature>
<dbReference type="CDD" id="cd22191">
    <property type="entry name" value="DPBB_RlpA_EXP_N-like"/>
    <property type="match status" value="1"/>
</dbReference>
<keyword evidence="1 3" id="KW-0732">Signal</keyword>
<protein>
    <recommendedName>
        <fullName evidence="6">RlpA-like protein double-psi beta-barrel domain-containing protein</fullName>
    </recommendedName>
</protein>
<dbReference type="STRING" id="578462.A0A0L0SV64"/>
<dbReference type="InterPro" id="IPR036908">
    <property type="entry name" value="RlpA-like_sf"/>
</dbReference>
<dbReference type="Proteomes" id="UP000054350">
    <property type="component" value="Unassembled WGS sequence"/>
</dbReference>
<reference evidence="5" key="2">
    <citation type="submission" date="2009-11" db="EMBL/GenBank/DDBJ databases">
        <title>The Genome Sequence of Allomyces macrogynus strain ATCC 38327.</title>
        <authorList>
            <consortium name="The Broad Institute Genome Sequencing Platform"/>
            <person name="Russ C."/>
            <person name="Cuomo C."/>
            <person name="Shea T."/>
            <person name="Young S.K."/>
            <person name="Zeng Q."/>
            <person name="Koehrsen M."/>
            <person name="Haas B."/>
            <person name="Borodovsky M."/>
            <person name="Guigo R."/>
            <person name="Alvarado L."/>
            <person name="Berlin A."/>
            <person name="Borenstein D."/>
            <person name="Chen Z."/>
            <person name="Engels R."/>
            <person name="Freedman E."/>
            <person name="Gellesch M."/>
            <person name="Goldberg J."/>
            <person name="Griggs A."/>
            <person name="Gujja S."/>
            <person name="Heiman D."/>
            <person name="Hepburn T."/>
            <person name="Howarth C."/>
            <person name="Jen D."/>
            <person name="Larson L."/>
            <person name="Lewis B."/>
            <person name="Mehta T."/>
            <person name="Park D."/>
            <person name="Pearson M."/>
            <person name="Roberts A."/>
            <person name="Saif S."/>
            <person name="Shenoy N."/>
            <person name="Sisk P."/>
            <person name="Stolte C."/>
            <person name="Sykes S."/>
            <person name="Walk T."/>
            <person name="White J."/>
            <person name="Yandava C."/>
            <person name="Burger G."/>
            <person name="Gray M.W."/>
            <person name="Holland P.W.H."/>
            <person name="King N."/>
            <person name="Lang F.B.F."/>
            <person name="Roger A.J."/>
            <person name="Ruiz-Trillo I."/>
            <person name="Lander E."/>
            <person name="Nusbaum C."/>
        </authorList>
    </citation>
    <scope>NUCLEOTIDE SEQUENCE [LARGE SCALE GENOMIC DNA]</scope>
    <source>
        <strain evidence="5">ATCC 38327</strain>
    </source>
</reference>
<gene>
    <name evidence="4" type="ORF">AMAG_10473</name>
</gene>
<dbReference type="PANTHER" id="PTHR31836:SF28">
    <property type="entry name" value="SRCR DOMAIN-CONTAINING PROTEIN-RELATED"/>
    <property type="match status" value="1"/>
</dbReference>